<evidence type="ECO:0000313" key="1">
    <source>
        <dbReference type="EMBL" id="SDX64097.1"/>
    </source>
</evidence>
<dbReference type="EMBL" id="FNNO01000022">
    <property type="protein sequence ID" value="SDX64097.1"/>
    <property type="molecule type" value="Genomic_DNA"/>
</dbReference>
<dbReference type="GO" id="GO:0003676">
    <property type="term" value="F:nucleic acid binding"/>
    <property type="evidence" value="ECO:0007669"/>
    <property type="project" value="InterPro"/>
</dbReference>
<protein>
    <recommendedName>
        <fullName evidence="3">VRR-NUC domain-containing protein</fullName>
    </recommendedName>
</protein>
<evidence type="ECO:0000313" key="2">
    <source>
        <dbReference type="Proteomes" id="UP000198711"/>
    </source>
</evidence>
<gene>
    <name evidence="1" type="ORF">SAMN05444410_12247</name>
</gene>
<dbReference type="InterPro" id="IPR011856">
    <property type="entry name" value="tRNA_endonuc-like_dom_sf"/>
</dbReference>
<comment type="caution">
    <text evidence="1">The sequence shown here is derived from an EMBL/GenBank/DDBJ whole genome shotgun (WGS) entry which is preliminary data.</text>
</comment>
<proteinExistence type="predicted"/>
<name>A0A8X8IHY9_9BACT</name>
<evidence type="ECO:0008006" key="3">
    <source>
        <dbReference type="Google" id="ProtNLM"/>
    </source>
</evidence>
<accession>A0A8X8IHY9</accession>
<keyword evidence="2" id="KW-1185">Reference proteome</keyword>
<sequence length="140" mass="16120">MRSIALQRLIDLSMANKRERYPNVPVEWLPRPNYKPNTANGLTKCIIDFLRFNGWQAERINNTGRMYQGKWIPGTGTNGTADISATVKGRSVKIEVKIGRDRQSLEQLKYQSNIERAGGLYVIAKEFDGFYSWYVKTFEP</sequence>
<reference evidence="1 2" key="1">
    <citation type="submission" date="2016-10" db="EMBL/GenBank/DDBJ databases">
        <authorList>
            <person name="Varghese N."/>
            <person name="Submissions S."/>
        </authorList>
    </citation>
    <scope>NUCLEOTIDE SEQUENCE [LARGE SCALE GENOMIC DNA]</scope>
    <source>
        <strain evidence="1 2">DSM 25353</strain>
    </source>
</reference>
<organism evidence="1 2">
    <name type="scientific">Hydrobacter penzbergensis</name>
    <dbReference type="NCBI Taxonomy" id="1235997"/>
    <lineage>
        <taxon>Bacteria</taxon>
        <taxon>Pseudomonadati</taxon>
        <taxon>Bacteroidota</taxon>
        <taxon>Chitinophagia</taxon>
        <taxon>Chitinophagales</taxon>
        <taxon>Chitinophagaceae</taxon>
        <taxon>Hydrobacter</taxon>
    </lineage>
</organism>
<dbReference type="Proteomes" id="UP000198711">
    <property type="component" value="Unassembled WGS sequence"/>
</dbReference>
<dbReference type="Gene3D" id="3.40.1350.10">
    <property type="match status" value="1"/>
</dbReference>
<dbReference type="AlphaFoldDB" id="A0A8X8IHY9"/>